<keyword evidence="6" id="KW-0862">Zinc</keyword>
<evidence type="ECO:0000256" key="1">
    <source>
        <dbReference type="ARBA" id="ARBA00001947"/>
    </source>
</evidence>
<evidence type="ECO:0000256" key="8">
    <source>
        <dbReference type="ARBA" id="ARBA00041763"/>
    </source>
</evidence>
<evidence type="ECO:0000256" key="7">
    <source>
        <dbReference type="ARBA" id="ARBA00038938"/>
    </source>
</evidence>
<feature type="domain" description="CMP/dCMP-type deaminase" evidence="10">
    <location>
        <begin position="53"/>
        <end position="168"/>
    </location>
</feature>
<dbReference type="PROSITE" id="PS00903">
    <property type="entry name" value="CYT_DCMP_DEAMINASES_1"/>
    <property type="match status" value="1"/>
</dbReference>
<dbReference type="FunFam" id="3.40.140.10:FF:000021">
    <property type="entry name" value="Deoxycytidylate deaminase"/>
    <property type="match status" value="1"/>
</dbReference>
<dbReference type="InterPro" id="IPR015517">
    <property type="entry name" value="dCMP_deaminase-rel"/>
</dbReference>
<dbReference type="Proteomes" id="UP001174909">
    <property type="component" value="Unassembled WGS sequence"/>
</dbReference>
<keyword evidence="3" id="KW-0479">Metal-binding</keyword>
<comment type="caution">
    <text evidence="11">The sequence shown here is derived from an EMBL/GenBank/DDBJ whole genome shotgun (WGS) entry which is preliminary data.</text>
</comment>
<evidence type="ECO:0000259" key="10">
    <source>
        <dbReference type="PROSITE" id="PS51747"/>
    </source>
</evidence>
<dbReference type="CDD" id="cd01286">
    <property type="entry name" value="deoxycytidylate_deaminase"/>
    <property type="match status" value="1"/>
</dbReference>
<dbReference type="Gene3D" id="3.40.140.10">
    <property type="entry name" value="Cytidine Deaminase, domain 2"/>
    <property type="match status" value="1"/>
</dbReference>
<evidence type="ECO:0000313" key="11">
    <source>
        <dbReference type="EMBL" id="CAI8018553.1"/>
    </source>
</evidence>
<dbReference type="GO" id="GO:0008270">
    <property type="term" value="F:zinc ion binding"/>
    <property type="evidence" value="ECO:0007669"/>
    <property type="project" value="InterPro"/>
</dbReference>
<gene>
    <name evidence="11" type="ORF">GBAR_LOCUS11254</name>
</gene>
<feature type="region of interest" description="Disordered" evidence="9">
    <location>
        <begin position="1"/>
        <end position="25"/>
    </location>
</feature>
<dbReference type="GO" id="GO:0009165">
    <property type="term" value="P:nucleotide biosynthetic process"/>
    <property type="evidence" value="ECO:0007669"/>
    <property type="project" value="UniProtKB-KW"/>
</dbReference>
<dbReference type="GO" id="GO:0005737">
    <property type="term" value="C:cytoplasm"/>
    <property type="evidence" value="ECO:0007669"/>
    <property type="project" value="TreeGrafter"/>
</dbReference>
<dbReference type="GO" id="GO:0004132">
    <property type="term" value="F:dCMP deaminase activity"/>
    <property type="evidence" value="ECO:0007669"/>
    <property type="project" value="UniProtKB-EC"/>
</dbReference>
<dbReference type="EMBL" id="CASHTH010001697">
    <property type="protein sequence ID" value="CAI8018553.1"/>
    <property type="molecule type" value="Genomic_DNA"/>
</dbReference>
<dbReference type="InterPro" id="IPR016193">
    <property type="entry name" value="Cytidine_deaminase-like"/>
</dbReference>
<keyword evidence="12" id="KW-1185">Reference proteome</keyword>
<evidence type="ECO:0000256" key="2">
    <source>
        <dbReference type="ARBA" id="ARBA00006576"/>
    </source>
</evidence>
<keyword evidence="5" id="KW-0378">Hydrolase</keyword>
<comment type="cofactor">
    <cofactor evidence="1">
        <name>Zn(2+)</name>
        <dbReference type="ChEBI" id="CHEBI:29105"/>
    </cofactor>
</comment>
<feature type="compositionally biased region" description="Basic and acidic residues" evidence="9">
    <location>
        <begin position="1"/>
        <end position="10"/>
    </location>
</feature>
<dbReference type="Pfam" id="PF00383">
    <property type="entry name" value="dCMP_cyt_deam_1"/>
    <property type="match status" value="1"/>
</dbReference>
<dbReference type="AlphaFoldDB" id="A0AA35RVL7"/>
<evidence type="ECO:0000256" key="9">
    <source>
        <dbReference type="SAM" id="MobiDB-lite"/>
    </source>
</evidence>
<dbReference type="InterPro" id="IPR002125">
    <property type="entry name" value="CMP_dCMP_dom"/>
</dbReference>
<accession>A0AA35RVL7</accession>
<keyword evidence="4" id="KW-0545">Nucleotide biosynthesis</keyword>
<dbReference type="PANTHER" id="PTHR11086">
    <property type="entry name" value="DEOXYCYTIDYLATE DEAMINASE-RELATED"/>
    <property type="match status" value="1"/>
</dbReference>
<dbReference type="EC" id="3.5.4.12" evidence="7"/>
<dbReference type="InterPro" id="IPR035105">
    <property type="entry name" value="Deoxycytidylate_deaminase_dom"/>
</dbReference>
<evidence type="ECO:0000256" key="6">
    <source>
        <dbReference type="ARBA" id="ARBA00022833"/>
    </source>
</evidence>
<dbReference type="PANTHER" id="PTHR11086:SF18">
    <property type="entry name" value="DEOXYCYTIDYLATE DEAMINASE"/>
    <property type="match status" value="1"/>
</dbReference>
<dbReference type="SUPFAM" id="SSF53927">
    <property type="entry name" value="Cytidine deaminase-like"/>
    <property type="match status" value="1"/>
</dbReference>
<dbReference type="PROSITE" id="PS51747">
    <property type="entry name" value="CYT_DCMP_DEAMINASES_2"/>
    <property type="match status" value="1"/>
</dbReference>
<dbReference type="InterPro" id="IPR016192">
    <property type="entry name" value="APOBEC/CMP_deaminase_Zn-bd"/>
</dbReference>
<organism evidence="11 12">
    <name type="scientific">Geodia barretti</name>
    <name type="common">Barrett's horny sponge</name>
    <dbReference type="NCBI Taxonomy" id="519541"/>
    <lineage>
        <taxon>Eukaryota</taxon>
        <taxon>Metazoa</taxon>
        <taxon>Porifera</taxon>
        <taxon>Demospongiae</taxon>
        <taxon>Heteroscleromorpha</taxon>
        <taxon>Tetractinellida</taxon>
        <taxon>Astrophorina</taxon>
        <taxon>Geodiidae</taxon>
        <taxon>Geodia</taxon>
    </lineage>
</organism>
<evidence type="ECO:0000256" key="3">
    <source>
        <dbReference type="ARBA" id="ARBA00022723"/>
    </source>
</evidence>
<protein>
    <recommendedName>
        <fullName evidence="8">dCMP deaminase</fullName>
        <ecNumber evidence="7">3.5.4.12</ecNumber>
    </recommendedName>
    <alternativeName>
        <fullName evidence="8">dCMP deaminase</fullName>
    </alternativeName>
</protein>
<proteinExistence type="inferred from homology"/>
<evidence type="ECO:0000313" key="12">
    <source>
        <dbReference type="Proteomes" id="UP001174909"/>
    </source>
</evidence>
<name>A0AA35RVL7_GEOBA</name>
<evidence type="ECO:0000256" key="4">
    <source>
        <dbReference type="ARBA" id="ARBA00022727"/>
    </source>
</evidence>
<sequence>MSCGSDERCNGMDTHSGPLLPDVETGDKDVARKRACSSSLSSPLLKKRKDYLSWEDYFMAVAFLSAQRSKDPNSQVGACIVNPEHKIVGIGYNGMPNNCSDDELPWQREAPDRLDTKYPYVCHAELNAILNKNTSDVKGCTMYVALFPCNECAKLIIQSGMKGSGVYE</sequence>
<evidence type="ECO:0000256" key="5">
    <source>
        <dbReference type="ARBA" id="ARBA00022801"/>
    </source>
</evidence>
<reference evidence="11" key="1">
    <citation type="submission" date="2023-03" db="EMBL/GenBank/DDBJ databases">
        <authorList>
            <person name="Steffen K."/>
            <person name="Cardenas P."/>
        </authorList>
    </citation>
    <scope>NUCLEOTIDE SEQUENCE</scope>
</reference>
<comment type="similarity">
    <text evidence="2">Belongs to the cytidine and deoxycytidylate deaminase family.</text>
</comment>